<evidence type="ECO:0000313" key="2">
    <source>
        <dbReference type="Proteomes" id="UP000234681"/>
    </source>
</evidence>
<protein>
    <submittedName>
        <fullName evidence="1">Kringle containing transmembrane protein 1, isoform CRA_b</fullName>
    </submittedName>
</protein>
<dbReference type="AlphaFoldDB" id="A6IKL4"/>
<proteinExistence type="predicted"/>
<keyword evidence="1" id="KW-0812">Transmembrane</keyword>
<dbReference type="RGD" id="620789">
    <property type="gene designation" value="Kremen1"/>
</dbReference>
<dbReference type="Proteomes" id="UP000234681">
    <property type="component" value="Chromosome 14"/>
</dbReference>
<accession>A6IKL4</accession>
<evidence type="ECO:0000313" key="3">
    <source>
        <dbReference type="RGD" id="620789"/>
    </source>
</evidence>
<keyword evidence="1" id="KW-0472">Membrane</keyword>
<sequence>MGGLQGYRATGLRHLTLIWERLQAPGCEDHWKLSDRNRFHSTAFAGSPLRTSVESQSTMCIVQRGRGLFPREGSLARTCSAQATSRLPLHTSEAGSQGPVWWQLQPRSPVLVSPGRAVDVPTLLQQQQGTVGRAINHPGQTQK</sequence>
<reference evidence="2" key="1">
    <citation type="submission" date="2005-09" db="EMBL/GenBank/DDBJ databases">
        <authorList>
            <person name="Mural R.J."/>
            <person name="Li P.W."/>
            <person name="Adams M.D."/>
            <person name="Amanatides P.G."/>
            <person name="Baden-Tillson H."/>
            <person name="Barnstead M."/>
            <person name="Chin S.H."/>
            <person name="Dew I."/>
            <person name="Evans C.A."/>
            <person name="Ferriera S."/>
            <person name="Flanigan M."/>
            <person name="Fosler C."/>
            <person name="Glodek A."/>
            <person name="Gu Z."/>
            <person name="Holt R.A."/>
            <person name="Jennings D."/>
            <person name="Kraft C.L."/>
            <person name="Lu F."/>
            <person name="Nguyen T."/>
            <person name="Nusskern D.R."/>
            <person name="Pfannkoch C.M."/>
            <person name="Sitter C."/>
            <person name="Sutton G.G."/>
            <person name="Venter J.C."/>
            <person name="Wang Z."/>
            <person name="Woodage T."/>
            <person name="Zheng X.H."/>
            <person name="Zhong F."/>
        </authorList>
    </citation>
    <scope>NUCLEOTIDE SEQUENCE [LARGE SCALE GENOMIC DNA]</scope>
    <source>
        <strain>BN</strain>
        <strain evidence="2">Sprague-Dawley</strain>
    </source>
</reference>
<evidence type="ECO:0000313" key="1">
    <source>
        <dbReference type="EMBL" id="EDM00279.1"/>
    </source>
</evidence>
<gene>
    <name evidence="1 3" type="primary">Kremen1</name>
    <name evidence="1" type="ORF">rCG_35928</name>
</gene>
<organism evidence="1 2">
    <name type="scientific">Rattus norvegicus</name>
    <name type="common">Rat</name>
    <dbReference type="NCBI Taxonomy" id="10116"/>
    <lineage>
        <taxon>Eukaryota</taxon>
        <taxon>Metazoa</taxon>
        <taxon>Chordata</taxon>
        <taxon>Craniata</taxon>
        <taxon>Vertebrata</taxon>
        <taxon>Euteleostomi</taxon>
        <taxon>Mammalia</taxon>
        <taxon>Eutheria</taxon>
        <taxon>Euarchontoglires</taxon>
        <taxon>Glires</taxon>
        <taxon>Rodentia</taxon>
        <taxon>Myomorpha</taxon>
        <taxon>Muroidea</taxon>
        <taxon>Muridae</taxon>
        <taxon>Murinae</taxon>
        <taxon>Rattus</taxon>
    </lineage>
</organism>
<name>A6IKL4_RAT</name>
<dbReference type="EMBL" id="CH473963">
    <property type="protein sequence ID" value="EDM00279.1"/>
    <property type="molecule type" value="Genomic_DNA"/>
</dbReference>